<reference evidence="2 3" key="1">
    <citation type="submission" date="2016-07" db="EMBL/GenBank/DDBJ databases">
        <title>Genome analysis of Flavihumibacter stibioxidans YS-17.</title>
        <authorList>
            <person name="Shi K."/>
            <person name="Han Y."/>
            <person name="Wang G."/>
        </authorList>
    </citation>
    <scope>NUCLEOTIDE SEQUENCE [LARGE SCALE GENOMIC DNA]</scope>
    <source>
        <strain evidence="2 3">YS-17</strain>
    </source>
</reference>
<feature type="compositionally biased region" description="Polar residues" evidence="1">
    <location>
        <begin position="180"/>
        <end position="190"/>
    </location>
</feature>
<evidence type="ECO:0000256" key="1">
    <source>
        <dbReference type="SAM" id="MobiDB-lite"/>
    </source>
</evidence>
<keyword evidence="3" id="KW-1185">Reference proteome</keyword>
<feature type="region of interest" description="Disordered" evidence="1">
    <location>
        <begin position="108"/>
        <end position="244"/>
    </location>
</feature>
<sequence>MNQITPYEQLIAAKLEQLPPLPVMADEIWLRISVRLDEDMPTDDDDFGGDDPESGPDGGSVVSPDTGWKGWSIILLLGAVSLLIIYRAGYFSGRKASVGEPETNYRILEPAPVRKPGESPPGGSQSNTLIPPVVQGEGQTISPADSLNKPAQSFTAAQDSTGGGGADDLLRGAIPADSPVSGTQDLSVPNETEAKGTVVPEQNGPVPSKIKPDSTRGRKRPSGIKGIGPDDYRIVPQQKQKDST</sequence>
<feature type="compositionally biased region" description="Polar residues" evidence="1">
    <location>
        <begin position="137"/>
        <end position="160"/>
    </location>
</feature>
<dbReference type="Proteomes" id="UP000765802">
    <property type="component" value="Unassembled WGS sequence"/>
</dbReference>
<feature type="compositionally biased region" description="Basic and acidic residues" evidence="1">
    <location>
        <begin position="228"/>
        <end position="244"/>
    </location>
</feature>
<gene>
    <name evidence="2" type="ORF">BC349_16025</name>
</gene>
<evidence type="ECO:0000313" key="3">
    <source>
        <dbReference type="Proteomes" id="UP000765802"/>
    </source>
</evidence>
<evidence type="ECO:0000313" key="2">
    <source>
        <dbReference type="EMBL" id="MBC6492570.1"/>
    </source>
</evidence>
<proteinExistence type="predicted"/>
<accession>A0ABR7MC23</accession>
<organism evidence="2 3">
    <name type="scientific">Flavihumibacter stibioxidans</name>
    <dbReference type="NCBI Taxonomy" id="1834163"/>
    <lineage>
        <taxon>Bacteria</taxon>
        <taxon>Pseudomonadati</taxon>
        <taxon>Bacteroidota</taxon>
        <taxon>Chitinophagia</taxon>
        <taxon>Chitinophagales</taxon>
        <taxon>Chitinophagaceae</taxon>
        <taxon>Flavihumibacter</taxon>
    </lineage>
</organism>
<feature type="region of interest" description="Disordered" evidence="1">
    <location>
        <begin position="40"/>
        <end position="63"/>
    </location>
</feature>
<dbReference type="RefSeq" id="WP_187257886.1">
    <property type="nucleotide sequence ID" value="NZ_JBHULF010000020.1"/>
</dbReference>
<name>A0ABR7MC23_9BACT</name>
<comment type="caution">
    <text evidence="2">The sequence shown here is derived from an EMBL/GenBank/DDBJ whole genome shotgun (WGS) entry which is preliminary data.</text>
</comment>
<dbReference type="EMBL" id="MBUA01000028">
    <property type="protein sequence ID" value="MBC6492570.1"/>
    <property type="molecule type" value="Genomic_DNA"/>
</dbReference>
<protein>
    <submittedName>
        <fullName evidence="2">Uncharacterized protein</fullName>
    </submittedName>
</protein>
<feature type="compositionally biased region" description="Acidic residues" evidence="1">
    <location>
        <begin position="40"/>
        <end position="54"/>
    </location>
</feature>